<protein>
    <submittedName>
        <fullName evidence="7">Putative outer membrane starch-binding protein</fullName>
    </submittedName>
</protein>
<dbReference type="Gene3D" id="1.25.40.10">
    <property type="entry name" value="Tetratricopeptide repeat domain"/>
    <property type="match status" value="1"/>
</dbReference>
<evidence type="ECO:0000256" key="1">
    <source>
        <dbReference type="ARBA" id="ARBA00004442"/>
    </source>
</evidence>
<dbReference type="CDD" id="cd08977">
    <property type="entry name" value="SusD"/>
    <property type="match status" value="1"/>
</dbReference>
<dbReference type="Gene3D" id="1.10.3780.10">
    <property type="entry name" value="SusD-like"/>
    <property type="match status" value="1"/>
</dbReference>
<dbReference type="InterPro" id="IPR011990">
    <property type="entry name" value="TPR-like_helical_dom_sf"/>
</dbReference>
<comment type="caution">
    <text evidence="7">The sequence shown here is derived from an EMBL/GenBank/DDBJ whole genome shotgun (WGS) entry which is preliminary data.</text>
</comment>
<keyword evidence="8" id="KW-1185">Reference proteome</keyword>
<dbReference type="Proteomes" id="UP000271339">
    <property type="component" value="Unassembled WGS sequence"/>
</dbReference>
<dbReference type="InterPro" id="IPR012944">
    <property type="entry name" value="SusD_RagB_dom"/>
</dbReference>
<proteinExistence type="inferred from homology"/>
<dbReference type="Gene3D" id="1.25.40.390">
    <property type="match status" value="1"/>
</dbReference>
<keyword evidence="5" id="KW-0998">Cell outer membrane</keyword>
<comment type="similarity">
    <text evidence="2">Belongs to the SusD family.</text>
</comment>
<evidence type="ECO:0000259" key="6">
    <source>
        <dbReference type="Pfam" id="PF07980"/>
    </source>
</evidence>
<dbReference type="RefSeq" id="WP_121907768.1">
    <property type="nucleotide sequence ID" value="NZ_REFC01000013.1"/>
</dbReference>
<gene>
    <name evidence="7" type="ORF">BXY75_2209</name>
</gene>
<dbReference type="AlphaFoldDB" id="A0A3L9YH86"/>
<dbReference type="OrthoDB" id="5694214at2"/>
<name>A0A3L9YH86_9FLAO</name>
<evidence type="ECO:0000256" key="3">
    <source>
        <dbReference type="ARBA" id="ARBA00022729"/>
    </source>
</evidence>
<dbReference type="Pfam" id="PF07980">
    <property type="entry name" value="SusD_RagB"/>
    <property type="match status" value="1"/>
</dbReference>
<reference evidence="7 8" key="1">
    <citation type="submission" date="2018-10" db="EMBL/GenBank/DDBJ databases">
        <title>Genomic Encyclopedia of Archaeal and Bacterial Type Strains, Phase II (KMG-II): from individual species to whole genera.</title>
        <authorList>
            <person name="Goeker M."/>
        </authorList>
    </citation>
    <scope>NUCLEOTIDE SEQUENCE [LARGE SCALE GENOMIC DNA]</scope>
    <source>
        <strain evidence="7 8">DSM 23424</strain>
    </source>
</reference>
<evidence type="ECO:0000256" key="5">
    <source>
        <dbReference type="ARBA" id="ARBA00023237"/>
    </source>
</evidence>
<evidence type="ECO:0000256" key="4">
    <source>
        <dbReference type="ARBA" id="ARBA00023136"/>
    </source>
</evidence>
<evidence type="ECO:0000313" key="7">
    <source>
        <dbReference type="EMBL" id="RMA58830.1"/>
    </source>
</evidence>
<comment type="subcellular location">
    <subcellularLocation>
        <location evidence="1">Cell outer membrane</location>
    </subcellularLocation>
</comment>
<dbReference type="GO" id="GO:0009279">
    <property type="term" value="C:cell outer membrane"/>
    <property type="evidence" value="ECO:0007669"/>
    <property type="project" value="UniProtKB-SubCell"/>
</dbReference>
<feature type="domain" description="RagB/SusD" evidence="6">
    <location>
        <begin position="378"/>
        <end position="531"/>
    </location>
</feature>
<accession>A0A3L9YH86</accession>
<dbReference type="SUPFAM" id="SSF48452">
    <property type="entry name" value="TPR-like"/>
    <property type="match status" value="1"/>
</dbReference>
<organism evidence="7 8">
    <name type="scientific">Ulvibacter antarcticus</name>
    <dbReference type="NCBI Taxonomy" id="442714"/>
    <lineage>
        <taxon>Bacteria</taxon>
        <taxon>Pseudomonadati</taxon>
        <taxon>Bacteroidota</taxon>
        <taxon>Flavobacteriia</taxon>
        <taxon>Flavobacteriales</taxon>
        <taxon>Flavobacteriaceae</taxon>
        <taxon>Ulvibacter</taxon>
    </lineage>
</organism>
<evidence type="ECO:0000256" key="2">
    <source>
        <dbReference type="ARBA" id="ARBA00006275"/>
    </source>
</evidence>
<keyword evidence="3" id="KW-0732">Signal</keyword>
<keyword evidence="4" id="KW-0472">Membrane</keyword>
<dbReference type="EMBL" id="REFC01000013">
    <property type="protein sequence ID" value="RMA58830.1"/>
    <property type="molecule type" value="Genomic_DNA"/>
</dbReference>
<dbReference type="PROSITE" id="PS51257">
    <property type="entry name" value="PROKAR_LIPOPROTEIN"/>
    <property type="match status" value="1"/>
</dbReference>
<evidence type="ECO:0000313" key="8">
    <source>
        <dbReference type="Proteomes" id="UP000271339"/>
    </source>
</evidence>
<sequence>MYNNLKQVFVLFALTFILVSCEKNLDLIPEDDRNTSASAFEDPASYRAFLAKIYAGISLSGQEGPAGNPDLEGLDEGFSNYLRLYWMMQELTTDEALIGWDDGTIKDLHSQNWTAGNEFIRTVYSRIMYQIALSNEFLRQTSAEKLDERGVNGQLRDEIQNYRAEVRFMRALSYWHAMDLFANPPFVTEDDPIGAFLPEQTNRDALFTYVESELLDIENSILTASQSEYGRANQAAVWSLLAKLYLNADVYIGTARYDSALTYCNKVISGGYSIATTPYTHLFLADNNTNGAQTETIFAIPFDGINTLSFGGMTFLVHAPVGGSMDPSQFGINGGWAGIRTTSTFVEQFPGEENSPDGRSQFYTDGQSKEIASVPPFNQGYAVQKFRNLDVNGDPGSDPNNHPDTDFPMFRLSDIYLMYAECVLRNGGGDMSTAVNYINELRQRAYGDTSGNISQSDLTLDFILSERSRELYWEAHRRTDLIRFGKFSAQGVWPWKGNVPNGSTTEAFRDIMPIPASDLGVNPNLVQNPGY</sequence>